<reference evidence="5" key="1">
    <citation type="journal article" date="2019" name="Int. J. Syst. Evol. Microbiol.">
        <title>The Global Catalogue of Microorganisms (GCM) 10K type strain sequencing project: providing services to taxonomists for standard genome sequencing and annotation.</title>
        <authorList>
            <consortium name="The Broad Institute Genomics Platform"/>
            <consortium name="The Broad Institute Genome Sequencing Center for Infectious Disease"/>
            <person name="Wu L."/>
            <person name="Ma J."/>
        </authorList>
    </citation>
    <scope>NUCLEOTIDE SEQUENCE [LARGE SCALE GENOMIC DNA]</scope>
    <source>
        <strain evidence="5">ZS-35-S2</strain>
    </source>
</reference>
<evidence type="ECO:0000259" key="3">
    <source>
        <dbReference type="PROSITE" id="PS50075"/>
    </source>
</evidence>
<evidence type="ECO:0000313" key="5">
    <source>
        <dbReference type="Proteomes" id="UP001596203"/>
    </source>
</evidence>
<organism evidence="4 5">
    <name type="scientific">Plantactinospora solaniradicis</name>
    <dbReference type="NCBI Taxonomy" id="1723736"/>
    <lineage>
        <taxon>Bacteria</taxon>
        <taxon>Bacillati</taxon>
        <taxon>Actinomycetota</taxon>
        <taxon>Actinomycetes</taxon>
        <taxon>Micromonosporales</taxon>
        <taxon>Micromonosporaceae</taxon>
        <taxon>Plantactinospora</taxon>
    </lineage>
</organism>
<dbReference type="InterPro" id="IPR020806">
    <property type="entry name" value="PKS_PP-bd"/>
</dbReference>
<accession>A0ABW1KT32</accession>
<name>A0ABW1KT32_9ACTN</name>
<dbReference type="InterPro" id="IPR009081">
    <property type="entry name" value="PP-bd_ACP"/>
</dbReference>
<keyword evidence="1" id="KW-0596">Phosphopantetheine</keyword>
<dbReference type="Gene3D" id="3.40.50.1820">
    <property type="entry name" value="alpha/beta hydrolase"/>
    <property type="match status" value="1"/>
</dbReference>
<feature type="non-terminal residue" evidence="4">
    <location>
        <position position="1"/>
    </location>
</feature>
<dbReference type="EMBL" id="JBHSPR010000126">
    <property type="protein sequence ID" value="MFC6023812.1"/>
    <property type="molecule type" value="Genomic_DNA"/>
</dbReference>
<dbReference type="PANTHER" id="PTHR45527:SF1">
    <property type="entry name" value="FATTY ACID SYNTHASE"/>
    <property type="match status" value="1"/>
</dbReference>
<evidence type="ECO:0000256" key="2">
    <source>
        <dbReference type="ARBA" id="ARBA00022553"/>
    </source>
</evidence>
<dbReference type="SUPFAM" id="SSF47336">
    <property type="entry name" value="ACP-like"/>
    <property type="match status" value="1"/>
</dbReference>
<dbReference type="Pfam" id="PF00550">
    <property type="entry name" value="PP-binding"/>
    <property type="match status" value="1"/>
</dbReference>
<evidence type="ECO:0000313" key="4">
    <source>
        <dbReference type="EMBL" id="MFC6023812.1"/>
    </source>
</evidence>
<dbReference type="PANTHER" id="PTHR45527">
    <property type="entry name" value="NONRIBOSOMAL PEPTIDE SYNTHETASE"/>
    <property type="match status" value="1"/>
</dbReference>
<dbReference type="PROSITE" id="PS00012">
    <property type="entry name" value="PHOSPHOPANTETHEINE"/>
    <property type="match status" value="1"/>
</dbReference>
<protein>
    <submittedName>
        <fullName evidence="4">Phosphopantetheine-binding protein</fullName>
    </submittedName>
</protein>
<dbReference type="PROSITE" id="PS50075">
    <property type="entry name" value="CARRIER"/>
    <property type="match status" value="1"/>
</dbReference>
<dbReference type="InterPro" id="IPR006162">
    <property type="entry name" value="Ppantetheine_attach_site"/>
</dbReference>
<dbReference type="InterPro" id="IPR036736">
    <property type="entry name" value="ACP-like_sf"/>
</dbReference>
<gene>
    <name evidence="4" type="ORF">ACFP2T_47630</name>
</gene>
<dbReference type="SMART" id="SM00823">
    <property type="entry name" value="PKS_PP"/>
    <property type="match status" value="1"/>
</dbReference>
<comment type="caution">
    <text evidence="4">The sequence shown here is derived from an EMBL/GenBank/DDBJ whole genome shotgun (WGS) entry which is preliminary data.</text>
</comment>
<keyword evidence="5" id="KW-1185">Reference proteome</keyword>
<proteinExistence type="predicted"/>
<feature type="domain" description="Carrier" evidence="3">
    <location>
        <begin position="9"/>
        <end position="84"/>
    </location>
</feature>
<dbReference type="InterPro" id="IPR029058">
    <property type="entry name" value="AB_hydrolase_fold"/>
</dbReference>
<sequence length="100" mass="10855">STEAGTSRPPSGEHEIVLCEAFAEVLGRDTVGVDDNFFDLGGHSLLAIRLLSRIRARLGTEVKIRMLFEGPTPAQLAERLAGVSTKTNRPALRPMPKETN</sequence>
<evidence type="ECO:0000256" key="1">
    <source>
        <dbReference type="ARBA" id="ARBA00022450"/>
    </source>
</evidence>
<dbReference type="Proteomes" id="UP001596203">
    <property type="component" value="Unassembled WGS sequence"/>
</dbReference>
<keyword evidence="2" id="KW-0597">Phosphoprotein</keyword>
<dbReference type="RefSeq" id="WP_377434644.1">
    <property type="nucleotide sequence ID" value="NZ_JBHSPR010000126.1"/>
</dbReference>